<feature type="binding site" evidence="2">
    <location>
        <position position="172"/>
    </location>
    <ligand>
        <name>Mn(2+)</name>
        <dbReference type="ChEBI" id="CHEBI:29035"/>
        <label>2</label>
    </ligand>
</feature>
<dbReference type="PANTHER" id="PTHR11014:SF63">
    <property type="entry name" value="METALLOPEPTIDASE, PUTATIVE (AFU_ORTHOLOGUE AFUA_6G09600)-RELATED"/>
    <property type="match status" value="1"/>
</dbReference>
<dbReference type="Gene3D" id="3.40.630.10">
    <property type="entry name" value="Zn peptidases"/>
    <property type="match status" value="1"/>
</dbReference>
<proteinExistence type="predicted"/>
<dbReference type="GO" id="GO:0050118">
    <property type="term" value="F:N-acetyldiaminopimelate deacetylase activity"/>
    <property type="evidence" value="ECO:0007669"/>
    <property type="project" value="UniProtKB-ARBA"/>
</dbReference>
<dbReference type="InterPro" id="IPR036264">
    <property type="entry name" value="Bact_exopeptidase_dim_dom"/>
</dbReference>
<gene>
    <name evidence="4" type="ORF">EYW49_15990</name>
</gene>
<feature type="binding site" evidence="2">
    <location>
        <position position="146"/>
    </location>
    <ligand>
        <name>Mn(2+)</name>
        <dbReference type="ChEBI" id="CHEBI:29035"/>
        <label>2</label>
    </ligand>
</feature>
<keyword evidence="2" id="KW-0464">Manganese</keyword>
<dbReference type="RefSeq" id="WP_131310627.1">
    <property type="nucleotide sequence ID" value="NZ_SJFN01000025.1"/>
</dbReference>
<dbReference type="SUPFAM" id="SSF55031">
    <property type="entry name" value="Bacterial exopeptidase dimerisation domain"/>
    <property type="match status" value="1"/>
</dbReference>
<dbReference type="InterPro" id="IPR011650">
    <property type="entry name" value="Peptidase_M20_dimer"/>
</dbReference>
<evidence type="ECO:0000256" key="1">
    <source>
        <dbReference type="ARBA" id="ARBA00022801"/>
    </source>
</evidence>
<name>A0A4Q9VJK8_9HYPH</name>
<dbReference type="Pfam" id="PF01546">
    <property type="entry name" value="Peptidase_M20"/>
    <property type="match status" value="1"/>
</dbReference>
<dbReference type="Gene3D" id="3.30.70.360">
    <property type="match status" value="1"/>
</dbReference>
<evidence type="ECO:0000259" key="3">
    <source>
        <dbReference type="Pfam" id="PF07687"/>
    </source>
</evidence>
<evidence type="ECO:0000313" key="4">
    <source>
        <dbReference type="EMBL" id="TBW35525.1"/>
    </source>
</evidence>
<feature type="binding site" evidence="2">
    <location>
        <position position="367"/>
    </location>
    <ligand>
        <name>Mn(2+)</name>
        <dbReference type="ChEBI" id="CHEBI:29035"/>
        <label>2</label>
    </ligand>
</feature>
<keyword evidence="5" id="KW-1185">Reference proteome</keyword>
<dbReference type="OrthoDB" id="9777385at2"/>
<sequence length="394" mass="41863">MDVRLAPPRRQAPDDRAYPWIAEAIALRHDLHRRPETAFAEHRTAAAVAGALRSWGWAVTEGVGGTGVVATLRAGTGERRLGLRAELDALPIGEESGLPFASENPGVMHACGHDGHMAILLAAARRLAETRRFDGTVTAIFQPAEENGPGARAMIDDGLFERFPVDAVYALHNWPGLATGHFAILDGPVMAAADRAVITIRGRGGHGAAPQEAIDPVPAAASFVLALQTIVARNLDPFETAVVTVGTIHGGTAANVIPDAVELQLTARSFSPAVRQRVEARLRTLAAAQAESFGATATVDWRPGADAVVNQEAETALARRVAIETFGEEVLVPDFRPRTASEDFAHMLAVRPGAFLFVGNGDGAPLHSPHYRFDDAVVAPAARLWVRLAEVFLS</sequence>
<accession>A0A4Q9VJK8</accession>
<evidence type="ECO:0000313" key="5">
    <source>
        <dbReference type="Proteomes" id="UP000292781"/>
    </source>
</evidence>
<dbReference type="GO" id="GO:0019877">
    <property type="term" value="P:diaminopimelate biosynthetic process"/>
    <property type="evidence" value="ECO:0007669"/>
    <property type="project" value="UniProtKB-ARBA"/>
</dbReference>
<reference evidence="4 5" key="1">
    <citation type="submission" date="2019-02" db="EMBL/GenBank/DDBJ databases">
        <title>Siculibacillus lacustris gen. nov., sp. nov., a new rosette-forming bacterium isolated from a freshwater crater lake (Lake St. Ana, Romania).</title>
        <authorList>
            <person name="Felfoldi T."/>
            <person name="Marton Z."/>
            <person name="Szabo A."/>
            <person name="Mentes A."/>
            <person name="Boka K."/>
            <person name="Marialigeti K."/>
            <person name="Mathe I."/>
            <person name="Koncz M."/>
            <person name="Schumann P."/>
            <person name="Toth E."/>
        </authorList>
    </citation>
    <scope>NUCLEOTIDE SEQUENCE [LARGE SCALE GENOMIC DNA]</scope>
    <source>
        <strain evidence="4 5">SA-279</strain>
    </source>
</reference>
<feature type="binding site" evidence="2">
    <location>
        <position position="111"/>
    </location>
    <ligand>
        <name>Mn(2+)</name>
        <dbReference type="ChEBI" id="CHEBI:29035"/>
        <label>2</label>
    </ligand>
</feature>
<comment type="cofactor">
    <cofactor evidence="2">
        <name>Mn(2+)</name>
        <dbReference type="ChEBI" id="CHEBI:29035"/>
    </cofactor>
    <text evidence="2">The Mn(2+) ion enhances activity.</text>
</comment>
<dbReference type="SUPFAM" id="SSF53187">
    <property type="entry name" value="Zn-dependent exopeptidases"/>
    <property type="match status" value="1"/>
</dbReference>
<dbReference type="InterPro" id="IPR017439">
    <property type="entry name" value="Amidohydrolase"/>
</dbReference>
<evidence type="ECO:0000256" key="2">
    <source>
        <dbReference type="PIRSR" id="PIRSR005962-1"/>
    </source>
</evidence>
<dbReference type="Proteomes" id="UP000292781">
    <property type="component" value="Unassembled WGS sequence"/>
</dbReference>
<dbReference type="CDD" id="cd05666">
    <property type="entry name" value="M20_Acy1-like"/>
    <property type="match status" value="1"/>
</dbReference>
<organism evidence="4 5">
    <name type="scientific">Siculibacillus lacustris</name>
    <dbReference type="NCBI Taxonomy" id="1549641"/>
    <lineage>
        <taxon>Bacteria</taxon>
        <taxon>Pseudomonadati</taxon>
        <taxon>Pseudomonadota</taxon>
        <taxon>Alphaproteobacteria</taxon>
        <taxon>Hyphomicrobiales</taxon>
        <taxon>Ancalomicrobiaceae</taxon>
        <taxon>Siculibacillus</taxon>
    </lineage>
</organism>
<dbReference type="PANTHER" id="PTHR11014">
    <property type="entry name" value="PEPTIDASE M20 FAMILY MEMBER"/>
    <property type="match status" value="1"/>
</dbReference>
<dbReference type="NCBIfam" id="TIGR01891">
    <property type="entry name" value="amidohydrolases"/>
    <property type="match status" value="1"/>
</dbReference>
<comment type="caution">
    <text evidence="4">The sequence shown here is derived from an EMBL/GenBank/DDBJ whole genome shotgun (WGS) entry which is preliminary data.</text>
</comment>
<dbReference type="AlphaFoldDB" id="A0A4Q9VJK8"/>
<keyword evidence="2" id="KW-0479">Metal-binding</keyword>
<dbReference type="InterPro" id="IPR002933">
    <property type="entry name" value="Peptidase_M20"/>
</dbReference>
<dbReference type="GO" id="GO:0046872">
    <property type="term" value="F:metal ion binding"/>
    <property type="evidence" value="ECO:0007669"/>
    <property type="project" value="UniProtKB-KW"/>
</dbReference>
<feature type="domain" description="Peptidase M20 dimerisation" evidence="3">
    <location>
        <begin position="196"/>
        <end position="290"/>
    </location>
</feature>
<feature type="binding site" evidence="2">
    <location>
        <position position="113"/>
    </location>
    <ligand>
        <name>Mn(2+)</name>
        <dbReference type="ChEBI" id="CHEBI:29035"/>
        <label>2</label>
    </ligand>
</feature>
<dbReference type="EMBL" id="SJFN01000025">
    <property type="protein sequence ID" value="TBW35525.1"/>
    <property type="molecule type" value="Genomic_DNA"/>
</dbReference>
<dbReference type="PIRSF" id="PIRSF005962">
    <property type="entry name" value="Pept_M20D_amidohydro"/>
    <property type="match status" value="1"/>
</dbReference>
<protein>
    <submittedName>
        <fullName evidence="4">Amidohydrolase</fullName>
    </submittedName>
</protein>
<dbReference type="Pfam" id="PF07687">
    <property type="entry name" value="M20_dimer"/>
    <property type="match status" value="1"/>
</dbReference>
<dbReference type="FunFam" id="3.30.70.360:FF:000001">
    <property type="entry name" value="N-acetyldiaminopimelate deacetylase"/>
    <property type="match status" value="1"/>
</dbReference>
<keyword evidence="1 4" id="KW-0378">Hydrolase</keyword>